<dbReference type="Gene3D" id="1.20.1060.20">
    <property type="match status" value="1"/>
</dbReference>
<protein>
    <recommendedName>
        <fullName evidence="11">Structural maintenance of chromosomes protein</fullName>
    </recommendedName>
</protein>
<feature type="domain" description="SMC hinge" evidence="13">
    <location>
        <begin position="519"/>
        <end position="641"/>
    </location>
</feature>
<dbReference type="SUPFAM" id="SSF75553">
    <property type="entry name" value="Smc hinge domain"/>
    <property type="match status" value="1"/>
</dbReference>
<accession>T0PU92</accession>
<feature type="coiled-coil region" evidence="12">
    <location>
        <begin position="986"/>
        <end position="1013"/>
    </location>
</feature>
<evidence type="ECO:0000256" key="5">
    <source>
        <dbReference type="ARBA" id="ARBA00022776"/>
    </source>
</evidence>
<evidence type="ECO:0000256" key="10">
    <source>
        <dbReference type="ARBA" id="ARBA00023306"/>
    </source>
</evidence>
<evidence type="ECO:0000256" key="7">
    <source>
        <dbReference type="ARBA" id="ARBA00023054"/>
    </source>
</evidence>
<dbReference type="InterPro" id="IPR003395">
    <property type="entry name" value="RecF/RecN/SMC_N"/>
</dbReference>
<dbReference type="Gene3D" id="3.30.70.1620">
    <property type="match status" value="1"/>
</dbReference>
<dbReference type="STRING" id="1156394.T0PU92"/>
<dbReference type="InterPro" id="IPR027120">
    <property type="entry name" value="Smc2_ABC"/>
</dbReference>
<dbReference type="VEuPathDB" id="FungiDB:SDRG_13239"/>
<comment type="subcellular location">
    <subcellularLocation>
        <location evidence="1 11">Nucleus</location>
    </subcellularLocation>
</comment>
<keyword evidence="5" id="KW-0498">Mitosis</keyword>
<evidence type="ECO:0000256" key="3">
    <source>
        <dbReference type="ARBA" id="ARBA00022618"/>
    </source>
</evidence>
<dbReference type="PIRSF" id="PIRSF005719">
    <property type="entry name" value="SMC"/>
    <property type="match status" value="1"/>
</dbReference>
<dbReference type="AlphaFoldDB" id="T0PU92"/>
<dbReference type="FunFam" id="3.40.50.300:FF:000278">
    <property type="entry name" value="Structural maintenance of chromosomes 2"/>
    <property type="match status" value="1"/>
</dbReference>
<name>T0PU92_SAPDV</name>
<gene>
    <name evidence="14" type="ORF">SDRG_13239</name>
</gene>
<dbReference type="RefSeq" id="XP_008617538.1">
    <property type="nucleotide sequence ID" value="XM_008619316.1"/>
</dbReference>
<feature type="coiled-coil region" evidence="12">
    <location>
        <begin position="814"/>
        <end position="897"/>
    </location>
</feature>
<keyword evidence="8" id="KW-0226">DNA condensation</keyword>
<keyword evidence="4" id="KW-0547">Nucleotide-binding</keyword>
<dbReference type="Proteomes" id="UP000030762">
    <property type="component" value="Unassembled WGS sequence"/>
</dbReference>
<dbReference type="eggNOG" id="KOG0933">
    <property type="taxonomic scope" value="Eukaryota"/>
</dbReference>
<sequence>MFVEEVIIDGFKSYATRTVVSGFDPRFNAITGLNGSGKSNILDAICFVLGITNLSAVRAANLQELVYKQGQAGVTKASVTIVFNNSDAAKSPVGYEQYKQISVARQVVLGGKNKYLINGHTAQVSQVQNLFHSVQLNVNNPHFLIMQGRITKVLNMKPPEILGMIEEAAGTRMYENKKQAALKTMAKKEKKVDEINKILADEITPTLEKLRKEKRNYMQWAANNTEVERLTRYCVAYDYTKALTISSKSTSELSELQALLAAAQARKAEHAAAIDALSDEMDEIQSTRDAQLQGDFDELKTKEDAIGRDVVKLRTKATNHASTVGAAKTTVRTLQEQAADLDHAMAAQEASISTLMQQGESIEATHAARAQAVTDLSGEIQALNAGVSSSSSKQSLTDQLATKTRELQATKTHIQQLQLKLQHHVTSVAAKQAQLAKTKSQNKAIEASEAALLRDVRSLEEQVSGLERRFNVGAEAELRSKKEALQQRVGQLHRDLDDASAGVAARLRFDFDTRAVDPSGVHGMIAKLLSVRDGKHTTALEMAAGGKLYQIVVDNEHTGQDLLTNGNLRSRVTVIPLNKISRRPLTSHQVAAAERIAREKRGHAWPALDLIEFDDAVAPAMEYAFGSTIVCDSSATAEAVTFHRDVRARTVTLEGDSFDPAGTLQGGSAPSNNNAILKRVHAVAAIARDLELARAERNAVADELDAMRDDAKAYADLQRKLELKAHELSLLRRQIQETSYAQIQAELARLEADQAAATTDLATANASLPTLDAAIRALQEDIASMATGREGRLKALGVRLKDAKASLVSAASALQTHTQSIAELRLELDTMRDEKAALQEALASAETSLVSLQKEADKVRSALAAMEASLGEVSAQLQAQRASLAQCDEELKGLQATLEARKKSVRDADLEAKKIDVRIGRMQKDTSAATSLVENLQKQHPWIATEKEYFGRDQSDFDFKRMELGAAKARLAELKDAQGSLAKKINKKVMGMIEKAESEYQSLMEKRTIIEKDKTKINSVITELDTKKNEALEITWQKVNKDFGSIFATLLPGTSAKLDPPADGSILDGLQVKVAFGGVWKESLTELSGGQRSLLALSLILSLLLFKPAPMYILDEVDAALDLSHTQNIGQMIRSHFSHSQFIVVSLKEGMFNNANVVFQTKFVDGVSTVARSTPHGR</sequence>
<dbReference type="Pfam" id="PF06470">
    <property type="entry name" value="SMC_hinge"/>
    <property type="match status" value="1"/>
</dbReference>
<evidence type="ECO:0000256" key="8">
    <source>
        <dbReference type="ARBA" id="ARBA00023067"/>
    </source>
</evidence>
<dbReference type="GO" id="GO:0005694">
    <property type="term" value="C:chromosome"/>
    <property type="evidence" value="ECO:0007669"/>
    <property type="project" value="InterPro"/>
</dbReference>
<feature type="coiled-coil region" evidence="12">
    <location>
        <begin position="690"/>
        <end position="760"/>
    </location>
</feature>
<dbReference type="CDD" id="cd03273">
    <property type="entry name" value="ABC_SMC2_euk"/>
    <property type="match status" value="1"/>
</dbReference>
<dbReference type="FunFam" id="3.40.50.300:FF:000385">
    <property type="entry name" value="Structural maintenance of chromosomes 2"/>
    <property type="match status" value="1"/>
</dbReference>
<keyword evidence="6" id="KW-0067">ATP-binding</keyword>
<organism evidence="14 15">
    <name type="scientific">Saprolegnia diclina (strain VS20)</name>
    <dbReference type="NCBI Taxonomy" id="1156394"/>
    <lineage>
        <taxon>Eukaryota</taxon>
        <taxon>Sar</taxon>
        <taxon>Stramenopiles</taxon>
        <taxon>Oomycota</taxon>
        <taxon>Saprolegniomycetes</taxon>
        <taxon>Saprolegniales</taxon>
        <taxon>Saprolegniaceae</taxon>
        <taxon>Saprolegnia</taxon>
    </lineage>
</organism>
<evidence type="ECO:0000256" key="9">
    <source>
        <dbReference type="ARBA" id="ARBA00023242"/>
    </source>
</evidence>
<proteinExistence type="inferred from homology"/>
<evidence type="ECO:0000256" key="2">
    <source>
        <dbReference type="ARBA" id="ARBA00005231"/>
    </source>
</evidence>
<dbReference type="InterPro" id="IPR010935">
    <property type="entry name" value="SMC_hinge"/>
</dbReference>
<keyword evidence="10" id="KW-0131">Cell cycle</keyword>
<evidence type="ECO:0000256" key="4">
    <source>
        <dbReference type="ARBA" id="ARBA00022741"/>
    </source>
</evidence>
<comment type="similarity">
    <text evidence="2">Belongs to the SMC family. SMC2 subfamily.</text>
</comment>
<evidence type="ECO:0000256" key="12">
    <source>
        <dbReference type="SAM" id="Coils"/>
    </source>
</evidence>
<dbReference type="GO" id="GO:0005524">
    <property type="term" value="F:ATP binding"/>
    <property type="evidence" value="ECO:0007669"/>
    <property type="project" value="UniProtKB-KW"/>
</dbReference>
<evidence type="ECO:0000256" key="11">
    <source>
        <dbReference type="PIRNR" id="PIRNR005719"/>
    </source>
</evidence>
<evidence type="ECO:0000256" key="1">
    <source>
        <dbReference type="ARBA" id="ARBA00004123"/>
    </source>
</evidence>
<evidence type="ECO:0000256" key="6">
    <source>
        <dbReference type="ARBA" id="ARBA00022840"/>
    </source>
</evidence>
<dbReference type="GO" id="GO:0005634">
    <property type="term" value="C:nucleus"/>
    <property type="evidence" value="ECO:0007669"/>
    <property type="project" value="UniProtKB-SubCell"/>
</dbReference>
<dbReference type="GO" id="GO:0016887">
    <property type="term" value="F:ATP hydrolysis activity"/>
    <property type="evidence" value="ECO:0007669"/>
    <property type="project" value="InterPro"/>
</dbReference>
<feature type="coiled-coil region" evidence="12">
    <location>
        <begin position="253"/>
        <end position="287"/>
    </location>
</feature>
<dbReference type="FunCoup" id="T0PU92">
    <property type="interactions" value="413"/>
</dbReference>
<keyword evidence="9 11" id="KW-0539">Nucleus</keyword>
<dbReference type="OrthoDB" id="10255539at2759"/>
<dbReference type="SUPFAM" id="SSF52540">
    <property type="entry name" value="P-loop containing nucleoside triphosphate hydrolases"/>
    <property type="match status" value="1"/>
</dbReference>
<dbReference type="InterPro" id="IPR024704">
    <property type="entry name" value="SMC"/>
</dbReference>
<dbReference type="SMART" id="SM00968">
    <property type="entry name" value="SMC_hinge"/>
    <property type="match status" value="1"/>
</dbReference>
<keyword evidence="7 12" id="KW-0175">Coiled coil</keyword>
<dbReference type="OMA" id="THNKIAM"/>
<evidence type="ECO:0000313" key="15">
    <source>
        <dbReference type="Proteomes" id="UP000030762"/>
    </source>
</evidence>
<dbReference type="InterPro" id="IPR027417">
    <property type="entry name" value="P-loop_NTPase"/>
</dbReference>
<dbReference type="EMBL" id="JH767188">
    <property type="protein sequence ID" value="EQC29079.1"/>
    <property type="molecule type" value="Genomic_DNA"/>
</dbReference>
<dbReference type="Gene3D" id="1.10.287.1490">
    <property type="match status" value="2"/>
</dbReference>
<keyword evidence="15" id="KW-1185">Reference proteome</keyword>
<dbReference type="Gene3D" id="3.40.50.300">
    <property type="entry name" value="P-loop containing nucleotide triphosphate hydrolases"/>
    <property type="match status" value="2"/>
</dbReference>
<evidence type="ECO:0000259" key="13">
    <source>
        <dbReference type="SMART" id="SM00968"/>
    </source>
</evidence>
<dbReference type="GO" id="GO:0051301">
    <property type="term" value="P:cell division"/>
    <property type="evidence" value="ECO:0007669"/>
    <property type="project" value="UniProtKB-KW"/>
</dbReference>
<dbReference type="PANTHER" id="PTHR43977">
    <property type="entry name" value="STRUCTURAL MAINTENANCE OF CHROMOSOMES PROTEIN 3"/>
    <property type="match status" value="1"/>
</dbReference>
<dbReference type="GO" id="GO:0030261">
    <property type="term" value="P:chromosome condensation"/>
    <property type="evidence" value="ECO:0007669"/>
    <property type="project" value="UniProtKB-KW"/>
</dbReference>
<dbReference type="Pfam" id="PF02463">
    <property type="entry name" value="SMC_N"/>
    <property type="match status" value="1"/>
</dbReference>
<dbReference type="InterPro" id="IPR036277">
    <property type="entry name" value="SMC_hinge_sf"/>
</dbReference>
<feature type="coiled-coil region" evidence="12">
    <location>
        <begin position="400"/>
        <end position="495"/>
    </location>
</feature>
<dbReference type="GeneID" id="19953966"/>
<evidence type="ECO:0000313" key="14">
    <source>
        <dbReference type="EMBL" id="EQC29079.1"/>
    </source>
</evidence>
<dbReference type="InParanoid" id="T0PU92"/>
<reference evidence="14 15" key="1">
    <citation type="submission" date="2012-04" db="EMBL/GenBank/DDBJ databases">
        <title>The Genome Sequence of Saprolegnia declina VS20.</title>
        <authorList>
            <consortium name="The Broad Institute Genome Sequencing Platform"/>
            <person name="Russ C."/>
            <person name="Nusbaum C."/>
            <person name="Tyler B."/>
            <person name="van West P."/>
            <person name="Dieguez-Uribeondo J."/>
            <person name="de Bruijn I."/>
            <person name="Tripathy S."/>
            <person name="Jiang R."/>
            <person name="Young S.K."/>
            <person name="Zeng Q."/>
            <person name="Gargeya S."/>
            <person name="Fitzgerald M."/>
            <person name="Haas B."/>
            <person name="Abouelleil A."/>
            <person name="Alvarado L."/>
            <person name="Arachchi H.M."/>
            <person name="Berlin A."/>
            <person name="Chapman S.B."/>
            <person name="Goldberg J."/>
            <person name="Griggs A."/>
            <person name="Gujja S."/>
            <person name="Hansen M."/>
            <person name="Howarth C."/>
            <person name="Imamovic A."/>
            <person name="Larimer J."/>
            <person name="McCowen C."/>
            <person name="Montmayeur A."/>
            <person name="Murphy C."/>
            <person name="Neiman D."/>
            <person name="Pearson M."/>
            <person name="Priest M."/>
            <person name="Roberts A."/>
            <person name="Saif S."/>
            <person name="Shea T."/>
            <person name="Sisk P."/>
            <person name="Sykes S."/>
            <person name="Wortman J."/>
            <person name="Nusbaum C."/>
            <person name="Birren B."/>
        </authorList>
    </citation>
    <scope>NUCLEOTIDE SEQUENCE [LARGE SCALE GENOMIC DNA]</scope>
    <source>
        <strain evidence="14 15">VS20</strain>
    </source>
</reference>
<keyword evidence="3" id="KW-0132">Cell division</keyword>